<evidence type="ECO:0000256" key="1">
    <source>
        <dbReference type="ARBA" id="ARBA00010641"/>
    </source>
</evidence>
<comment type="caution">
    <text evidence="6">The sequence shown here is derived from an EMBL/GenBank/DDBJ whole genome shotgun (WGS) entry which is preliminary data.</text>
</comment>
<evidence type="ECO:0000256" key="2">
    <source>
        <dbReference type="ARBA" id="ARBA00023015"/>
    </source>
</evidence>
<evidence type="ECO:0000256" key="3">
    <source>
        <dbReference type="ARBA" id="ARBA00023082"/>
    </source>
</evidence>
<accession>A0A5M9H8Q4</accession>
<name>A0A5M9H8Q4_9SPHI</name>
<proteinExistence type="inferred from homology"/>
<dbReference type="Gene3D" id="1.10.1740.10">
    <property type="match status" value="1"/>
</dbReference>
<dbReference type="PANTHER" id="PTHR43133:SF46">
    <property type="entry name" value="RNA POLYMERASE SIGMA-70 FACTOR ECF SUBFAMILY"/>
    <property type="match status" value="1"/>
</dbReference>
<dbReference type="InterPro" id="IPR036388">
    <property type="entry name" value="WH-like_DNA-bd_sf"/>
</dbReference>
<dbReference type="RefSeq" id="WP_141813766.1">
    <property type="nucleotide sequence ID" value="NZ_VFPL01000001.1"/>
</dbReference>
<dbReference type="PANTHER" id="PTHR43133">
    <property type="entry name" value="RNA POLYMERASE ECF-TYPE SIGMA FACTO"/>
    <property type="match status" value="1"/>
</dbReference>
<dbReference type="SUPFAM" id="SSF88946">
    <property type="entry name" value="Sigma2 domain of RNA polymerase sigma factors"/>
    <property type="match status" value="1"/>
</dbReference>
<evidence type="ECO:0000313" key="7">
    <source>
        <dbReference type="Proteomes" id="UP000322918"/>
    </source>
</evidence>
<dbReference type="InterPro" id="IPR013325">
    <property type="entry name" value="RNA_pol_sigma_r2"/>
</dbReference>
<dbReference type="EMBL" id="VWNE01000023">
    <property type="protein sequence ID" value="KAA8481558.1"/>
    <property type="molecule type" value="Genomic_DNA"/>
</dbReference>
<evidence type="ECO:0000313" key="6">
    <source>
        <dbReference type="EMBL" id="KAA8481558.1"/>
    </source>
</evidence>
<dbReference type="InterPro" id="IPR014284">
    <property type="entry name" value="RNA_pol_sigma-70_dom"/>
</dbReference>
<sequence length="191" mass="22854">MNYQLLSDYELMDLLKASDEKAFEEIYLRHWRGAFLTTYKKTGNKELSEELLQNVFLDLWRKRGAVNIQNLPNYIYSSVRYAVINHIKSQIVQEKYLEYSMTHAEQEEASSDHLVLMRDLADAIEKGISLLPQKTQQVFRLSRFDNHTVREIAQQLKISEKAVEYHITRSLKTMRYYLKDYLLFLILFWIF</sequence>
<dbReference type="GO" id="GO:0006352">
    <property type="term" value="P:DNA-templated transcription initiation"/>
    <property type="evidence" value="ECO:0007669"/>
    <property type="project" value="InterPro"/>
</dbReference>
<dbReference type="Pfam" id="PF08281">
    <property type="entry name" value="Sigma70_r4_2"/>
    <property type="match status" value="1"/>
</dbReference>
<comment type="similarity">
    <text evidence="1">Belongs to the sigma-70 factor family. ECF subfamily.</text>
</comment>
<dbReference type="InterPro" id="IPR013249">
    <property type="entry name" value="RNA_pol_sigma70_r4_t2"/>
</dbReference>
<dbReference type="NCBIfam" id="TIGR02937">
    <property type="entry name" value="sigma70-ECF"/>
    <property type="match status" value="1"/>
</dbReference>
<dbReference type="InterPro" id="IPR039425">
    <property type="entry name" value="RNA_pol_sigma-70-like"/>
</dbReference>
<dbReference type="AlphaFoldDB" id="A0A5M9H8Q4"/>
<protein>
    <submittedName>
        <fullName evidence="6">Sigma-70 family RNA polymerase sigma factor</fullName>
    </submittedName>
</protein>
<keyword evidence="2" id="KW-0805">Transcription regulation</keyword>
<reference evidence="6 7" key="1">
    <citation type="submission" date="2019-09" db="EMBL/GenBank/DDBJ databases">
        <title>Pararcticibacter amylolyticus gen. nov., sp. nov., isolated from a rottenly hemp rope, and reclassification of Pedobacter tournemirensis as Pararcticibacter tournemirensis comb. nov.</title>
        <authorList>
            <person name="Cai Y."/>
        </authorList>
    </citation>
    <scope>NUCLEOTIDE SEQUENCE [LARGE SCALE GENOMIC DNA]</scope>
    <source>
        <strain evidence="6 7">TF5-37.2-LB10</strain>
    </source>
</reference>
<evidence type="ECO:0000256" key="4">
    <source>
        <dbReference type="ARBA" id="ARBA00023163"/>
    </source>
</evidence>
<dbReference type="OrthoDB" id="679904at2"/>
<keyword evidence="3" id="KW-0731">Sigma factor</keyword>
<keyword evidence="4" id="KW-0804">Transcription</keyword>
<dbReference type="GO" id="GO:0016987">
    <property type="term" value="F:sigma factor activity"/>
    <property type="evidence" value="ECO:0007669"/>
    <property type="project" value="UniProtKB-KW"/>
</dbReference>
<keyword evidence="7" id="KW-1185">Reference proteome</keyword>
<dbReference type="Gene3D" id="1.10.10.10">
    <property type="entry name" value="Winged helix-like DNA-binding domain superfamily/Winged helix DNA-binding domain"/>
    <property type="match status" value="1"/>
</dbReference>
<organism evidence="6 7">
    <name type="scientific">Arcticibacter tournemirensis</name>
    <dbReference type="NCBI Taxonomy" id="699437"/>
    <lineage>
        <taxon>Bacteria</taxon>
        <taxon>Pseudomonadati</taxon>
        <taxon>Bacteroidota</taxon>
        <taxon>Sphingobacteriia</taxon>
        <taxon>Sphingobacteriales</taxon>
        <taxon>Sphingobacteriaceae</taxon>
        <taxon>Arcticibacter</taxon>
    </lineage>
</organism>
<gene>
    <name evidence="6" type="ORF">F1649_14645</name>
</gene>
<evidence type="ECO:0000259" key="5">
    <source>
        <dbReference type="Pfam" id="PF08281"/>
    </source>
</evidence>
<feature type="domain" description="RNA polymerase sigma factor 70 region 4 type 2" evidence="5">
    <location>
        <begin position="123"/>
        <end position="174"/>
    </location>
</feature>
<dbReference type="GO" id="GO:0003677">
    <property type="term" value="F:DNA binding"/>
    <property type="evidence" value="ECO:0007669"/>
    <property type="project" value="InterPro"/>
</dbReference>
<dbReference type="Proteomes" id="UP000322918">
    <property type="component" value="Unassembled WGS sequence"/>
</dbReference>
<dbReference type="SUPFAM" id="SSF88659">
    <property type="entry name" value="Sigma3 and sigma4 domains of RNA polymerase sigma factors"/>
    <property type="match status" value="1"/>
</dbReference>
<dbReference type="InterPro" id="IPR013324">
    <property type="entry name" value="RNA_pol_sigma_r3/r4-like"/>
</dbReference>